<sequence>MDLLAKERDRVLQRAARAYGLGFTIASALCFVLPGAVDGSAALGIGITLYLLLAGAQFMLGMSRNPVWVLLTLLAGIGILGVATGWGKRPSASAG</sequence>
<gene>
    <name evidence="2" type="ORF">GCM10025869_26420</name>
</gene>
<dbReference type="RefSeq" id="WP_284300754.1">
    <property type="nucleotide sequence ID" value="NZ_BSVA01000001.1"/>
</dbReference>
<feature type="transmembrane region" description="Helical" evidence="1">
    <location>
        <begin position="41"/>
        <end position="60"/>
    </location>
</feature>
<comment type="caution">
    <text evidence="2">The sequence shown here is derived from an EMBL/GenBank/DDBJ whole genome shotgun (WGS) entry which is preliminary data.</text>
</comment>
<proteinExistence type="predicted"/>
<evidence type="ECO:0000313" key="2">
    <source>
        <dbReference type="EMBL" id="GMA92113.1"/>
    </source>
</evidence>
<keyword evidence="1" id="KW-1133">Transmembrane helix</keyword>
<accession>A0ABQ6JUZ3</accession>
<feature type="transmembrane region" description="Helical" evidence="1">
    <location>
        <begin position="67"/>
        <end position="86"/>
    </location>
</feature>
<evidence type="ECO:0000313" key="3">
    <source>
        <dbReference type="Proteomes" id="UP001157069"/>
    </source>
</evidence>
<keyword evidence="1" id="KW-0812">Transmembrane</keyword>
<protein>
    <recommendedName>
        <fullName evidence="4">DUF3649 domain-containing protein</fullName>
    </recommendedName>
</protein>
<name>A0ABQ6JUZ3_9MICO</name>
<reference evidence="3" key="1">
    <citation type="journal article" date="2019" name="Int. J. Syst. Evol. Microbiol.">
        <title>The Global Catalogue of Microorganisms (GCM) 10K type strain sequencing project: providing services to taxonomists for standard genome sequencing and annotation.</title>
        <authorList>
            <consortium name="The Broad Institute Genomics Platform"/>
            <consortium name="The Broad Institute Genome Sequencing Center for Infectious Disease"/>
            <person name="Wu L."/>
            <person name="Ma J."/>
        </authorList>
    </citation>
    <scope>NUCLEOTIDE SEQUENCE [LARGE SCALE GENOMIC DNA]</scope>
    <source>
        <strain evidence="3">NBRC 108755</strain>
    </source>
</reference>
<organism evidence="2 3">
    <name type="scientific">Homoserinibacter gongjuensis</name>
    <dbReference type="NCBI Taxonomy" id="1162968"/>
    <lineage>
        <taxon>Bacteria</taxon>
        <taxon>Bacillati</taxon>
        <taxon>Actinomycetota</taxon>
        <taxon>Actinomycetes</taxon>
        <taxon>Micrococcales</taxon>
        <taxon>Microbacteriaceae</taxon>
        <taxon>Homoserinibacter</taxon>
    </lineage>
</organism>
<dbReference type="EMBL" id="BSVA01000001">
    <property type="protein sequence ID" value="GMA92113.1"/>
    <property type="molecule type" value="Genomic_DNA"/>
</dbReference>
<evidence type="ECO:0008006" key="4">
    <source>
        <dbReference type="Google" id="ProtNLM"/>
    </source>
</evidence>
<feature type="transmembrane region" description="Helical" evidence="1">
    <location>
        <begin position="16"/>
        <end position="35"/>
    </location>
</feature>
<keyword evidence="3" id="KW-1185">Reference proteome</keyword>
<keyword evidence="1" id="KW-0472">Membrane</keyword>
<dbReference type="Proteomes" id="UP001157069">
    <property type="component" value="Unassembled WGS sequence"/>
</dbReference>
<evidence type="ECO:0000256" key="1">
    <source>
        <dbReference type="SAM" id="Phobius"/>
    </source>
</evidence>